<evidence type="ECO:0000256" key="9">
    <source>
        <dbReference type="ARBA" id="ARBA00040965"/>
    </source>
</evidence>
<evidence type="ECO:0000256" key="7">
    <source>
        <dbReference type="ARBA" id="ARBA00022737"/>
    </source>
</evidence>
<keyword evidence="6" id="KW-0808">Transferase</keyword>
<comment type="cofactor">
    <cofactor evidence="1">
        <name>Mg(2+)</name>
        <dbReference type="ChEBI" id="CHEBI:18420"/>
    </cofactor>
</comment>
<dbReference type="GO" id="GO:0004660">
    <property type="term" value="F:protein farnesyltransferase activity"/>
    <property type="evidence" value="ECO:0007669"/>
    <property type="project" value="UniProtKB-EC"/>
</dbReference>
<evidence type="ECO:0000313" key="14">
    <source>
        <dbReference type="EMBL" id="SVE93095.1"/>
    </source>
</evidence>
<comment type="similarity">
    <text evidence="2">Belongs to the protein prenyltransferase subunit alpha family.</text>
</comment>
<dbReference type="PANTHER" id="PTHR11129:SF1">
    <property type="entry name" value="PROTEIN FARNESYLTRANSFERASE_GERANYLGERANYLTRANSFERASE TYPE-1 SUBUNIT ALPHA"/>
    <property type="match status" value="1"/>
</dbReference>
<dbReference type="GO" id="GO:0005965">
    <property type="term" value="C:protein farnesyltransferase complex"/>
    <property type="evidence" value="ECO:0007669"/>
    <property type="project" value="TreeGrafter"/>
</dbReference>
<evidence type="ECO:0000256" key="2">
    <source>
        <dbReference type="ARBA" id="ARBA00006734"/>
    </source>
</evidence>
<evidence type="ECO:0000256" key="4">
    <source>
        <dbReference type="ARBA" id="ARBA00012702"/>
    </source>
</evidence>
<keyword evidence="5" id="KW-0637">Prenyltransferase</keyword>
<dbReference type="EMBL" id="LR023476">
    <property type="protein sequence ID" value="SVE93095.1"/>
    <property type="molecule type" value="mRNA"/>
</dbReference>
<keyword evidence="8" id="KW-0460">Magnesium</keyword>
<name>A0A4Y7NLG4_9CRUS</name>
<dbReference type="InterPro" id="IPR002088">
    <property type="entry name" value="Prenyl_trans_a"/>
</dbReference>
<evidence type="ECO:0000256" key="6">
    <source>
        <dbReference type="ARBA" id="ARBA00022679"/>
    </source>
</evidence>
<dbReference type="Gene3D" id="1.25.40.120">
    <property type="entry name" value="Protein prenylyltransferase"/>
    <property type="match status" value="1"/>
</dbReference>
<protein>
    <recommendedName>
        <fullName evidence="9">Protein farnesyltransferase/geranylgeranyltransferase type-1 subunit alpha</fullName>
        <ecNumber evidence="4">2.5.1.58</ecNumber>
        <ecNumber evidence="3">2.5.1.59</ecNumber>
    </recommendedName>
    <alternativeName>
        <fullName evidence="12">CAAX farnesyltransferase subunit alpha</fullName>
    </alternativeName>
    <alternativeName>
        <fullName evidence="11">FTase-alpha</fullName>
    </alternativeName>
    <alternativeName>
        <fullName evidence="10">Ras proteins prenyltransferase subunit alpha</fullName>
    </alternativeName>
    <alternativeName>
        <fullName evidence="13">Type I protein geranyl-geranyltransferase subunit alpha</fullName>
    </alternativeName>
</protein>
<dbReference type="EC" id="2.5.1.58" evidence="4"/>
<dbReference type="GO" id="GO:0005953">
    <property type="term" value="C:CAAX-protein geranylgeranyltransferase complex"/>
    <property type="evidence" value="ECO:0007669"/>
    <property type="project" value="TreeGrafter"/>
</dbReference>
<accession>A0A4Y7NLG4</accession>
<dbReference type="EC" id="2.5.1.59" evidence="3"/>
<evidence type="ECO:0000256" key="10">
    <source>
        <dbReference type="ARBA" id="ARBA00041392"/>
    </source>
</evidence>
<evidence type="ECO:0000256" key="3">
    <source>
        <dbReference type="ARBA" id="ARBA00012700"/>
    </source>
</evidence>
<proteinExistence type="evidence at transcript level"/>
<evidence type="ECO:0000256" key="8">
    <source>
        <dbReference type="ARBA" id="ARBA00022842"/>
    </source>
</evidence>
<dbReference type="PROSITE" id="PS51147">
    <property type="entry name" value="PFTA"/>
    <property type="match status" value="5"/>
</dbReference>
<evidence type="ECO:0000256" key="12">
    <source>
        <dbReference type="ARBA" id="ARBA00043086"/>
    </source>
</evidence>
<gene>
    <name evidence="14" type="primary">EOG090X08PK</name>
</gene>
<dbReference type="SUPFAM" id="SSF48439">
    <property type="entry name" value="Protein prenylyltransferase"/>
    <property type="match status" value="1"/>
</dbReference>
<organism evidence="14">
    <name type="scientific">Moina brachiata</name>
    <dbReference type="NCBI Taxonomy" id="675436"/>
    <lineage>
        <taxon>Eukaryota</taxon>
        <taxon>Metazoa</taxon>
        <taxon>Ecdysozoa</taxon>
        <taxon>Arthropoda</taxon>
        <taxon>Crustacea</taxon>
        <taxon>Branchiopoda</taxon>
        <taxon>Diplostraca</taxon>
        <taxon>Cladocera</taxon>
        <taxon>Anomopoda</taxon>
        <taxon>Moinidae</taxon>
        <taxon>Moina</taxon>
    </lineage>
</organism>
<evidence type="ECO:0000256" key="5">
    <source>
        <dbReference type="ARBA" id="ARBA00022602"/>
    </source>
</evidence>
<reference evidence="14" key="1">
    <citation type="submission" date="2018-08" db="EMBL/GenBank/DDBJ databases">
        <authorList>
            <person name="Cornetti L."/>
        </authorList>
    </citation>
    <scope>NUCLEOTIDE SEQUENCE</scope>
    <source>
        <strain evidence="14">DE-FRO-2-1</strain>
    </source>
</reference>
<keyword evidence="7" id="KW-0677">Repeat</keyword>
<dbReference type="GO" id="GO:0004662">
    <property type="term" value="F:CAAX-protein geranylgeranyltransferase activity"/>
    <property type="evidence" value="ECO:0007669"/>
    <property type="project" value="UniProtKB-EC"/>
</dbReference>
<sequence>MTEEEISEPLSCSSDECDEEESWVFYHDRPEWKDIDPVALDEGPVPVVAIAYSDKFKDVFNYFRAVVLKNEISDRAFHLTTDAVELNPANYTVWQYRRTLIRALDKNLQDELKFVRRVIEEHPKNYQVWHHRRVLVELLHDPSSELRLTQIVLAQDAKNYHAWQHRQWVLDTFNLFENELDYVEQLLEDDIRNNSAWNQRYFVVKQTTGFTDEIINREVSFAITSLKIVSQNESAWNYMRGILAHYPTKLNGHPLVEEFCQYLETKGCEVSHYLAFLVDRIEERLQSDPTLASDLLPLLQKLAADIDLIRKQYWLFLSRSLNSQFSKCTSCF</sequence>
<evidence type="ECO:0000256" key="11">
    <source>
        <dbReference type="ARBA" id="ARBA00042436"/>
    </source>
</evidence>
<dbReference type="Pfam" id="PF01239">
    <property type="entry name" value="PPTA"/>
    <property type="match status" value="5"/>
</dbReference>
<evidence type="ECO:0000256" key="1">
    <source>
        <dbReference type="ARBA" id="ARBA00001946"/>
    </source>
</evidence>
<evidence type="ECO:0000256" key="13">
    <source>
        <dbReference type="ARBA" id="ARBA00043219"/>
    </source>
</evidence>
<dbReference type="PANTHER" id="PTHR11129">
    <property type="entry name" value="PROTEIN FARNESYLTRANSFERASE ALPHA SUBUNIT/RAB GERANYLGERANYL TRANSFERASE ALPHA SUBUNIT"/>
    <property type="match status" value="1"/>
</dbReference>
<dbReference type="AlphaFoldDB" id="A0A4Y7NLG4"/>